<feature type="domain" description="EAL" evidence="2">
    <location>
        <begin position="476"/>
        <end position="725"/>
    </location>
</feature>
<dbReference type="InterPro" id="IPR001633">
    <property type="entry name" value="EAL_dom"/>
</dbReference>
<keyword evidence="1" id="KW-0472">Membrane</keyword>
<protein>
    <submittedName>
        <fullName evidence="5">Diguanylate cyclase (GGDEF)-like protein</fullName>
    </submittedName>
</protein>
<dbReference type="InterPro" id="IPR035919">
    <property type="entry name" value="EAL_sf"/>
</dbReference>
<dbReference type="SUPFAM" id="SSF55073">
    <property type="entry name" value="Nucleotide cyclase"/>
    <property type="match status" value="1"/>
</dbReference>
<dbReference type="Pfam" id="PF00563">
    <property type="entry name" value="EAL"/>
    <property type="match status" value="1"/>
</dbReference>
<evidence type="ECO:0000313" key="4">
    <source>
        <dbReference type="EMBL" id="GLK56326.1"/>
    </source>
</evidence>
<evidence type="ECO:0000259" key="2">
    <source>
        <dbReference type="PROSITE" id="PS50883"/>
    </source>
</evidence>
<dbReference type="InterPro" id="IPR043128">
    <property type="entry name" value="Rev_trsase/Diguanyl_cyclase"/>
</dbReference>
<evidence type="ECO:0000256" key="1">
    <source>
        <dbReference type="SAM" id="Phobius"/>
    </source>
</evidence>
<dbReference type="SMART" id="SM00052">
    <property type="entry name" value="EAL"/>
    <property type="match status" value="1"/>
</dbReference>
<dbReference type="InterPro" id="IPR052155">
    <property type="entry name" value="Biofilm_reg_signaling"/>
</dbReference>
<proteinExistence type="predicted"/>
<evidence type="ECO:0000313" key="7">
    <source>
        <dbReference type="Proteomes" id="UP001143400"/>
    </source>
</evidence>
<dbReference type="CDD" id="cd01948">
    <property type="entry name" value="EAL"/>
    <property type="match status" value="1"/>
</dbReference>
<dbReference type="InterPro" id="IPR007892">
    <property type="entry name" value="CHASE4"/>
</dbReference>
<dbReference type="InterPro" id="IPR029787">
    <property type="entry name" value="Nucleotide_cyclase"/>
</dbReference>
<dbReference type="RefSeq" id="WP_204950548.1">
    <property type="nucleotide sequence ID" value="NZ_BSFF01000003.1"/>
</dbReference>
<dbReference type="Proteomes" id="UP001143400">
    <property type="component" value="Unassembled WGS sequence"/>
</dbReference>
<accession>A0A9W6ITM1</accession>
<reference evidence="4" key="1">
    <citation type="journal article" date="2014" name="Int. J. Syst. Evol. Microbiol.">
        <title>Complete genome sequence of Corynebacterium casei LMG S-19264T (=DSM 44701T), isolated from a smear-ripened cheese.</title>
        <authorList>
            <consortium name="US DOE Joint Genome Institute (JGI-PGF)"/>
            <person name="Walter F."/>
            <person name="Albersmeier A."/>
            <person name="Kalinowski J."/>
            <person name="Ruckert C."/>
        </authorList>
    </citation>
    <scope>NUCLEOTIDE SEQUENCE</scope>
    <source>
        <strain evidence="4">VKM B-1606</strain>
    </source>
</reference>
<dbReference type="SMART" id="SM00267">
    <property type="entry name" value="GGDEF"/>
    <property type="match status" value="1"/>
</dbReference>
<evidence type="ECO:0000313" key="6">
    <source>
        <dbReference type="Proteomes" id="UP000758856"/>
    </source>
</evidence>
<evidence type="ECO:0000259" key="3">
    <source>
        <dbReference type="PROSITE" id="PS50887"/>
    </source>
</evidence>
<dbReference type="Gene3D" id="3.30.70.270">
    <property type="match status" value="1"/>
</dbReference>
<organism evidence="4 7">
    <name type="scientific">Methylopila capsulata</name>
    <dbReference type="NCBI Taxonomy" id="61654"/>
    <lineage>
        <taxon>Bacteria</taxon>
        <taxon>Pseudomonadati</taxon>
        <taxon>Pseudomonadota</taxon>
        <taxon>Alphaproteobacteria</taxon>
        <taxon>Hyphomicrobiales</taxon>
        <taxon>Methylopilaceae</taxon>
        <taxon>Methylopila</taxon>
    </lineage>
</organism>
<evidence type="ECO:0000313" key="5">
    <source>
        <dbReference type="EMBL" id="MBM7852120.1"/>
    </source>
</evidence>
<dbReference type="NCBIfam" id="TIGR00254">
    <property type="entry name" value="GGDEF"/>
    <property type="match status" value="1"/>
</dbReference>
<dbReference type="AlphaFoldDB" id="A0A9W6ITM1"/>
<dbReference type="Pfam" id="PF00990">
    <property type="entry name" value="GGDEF"/>
    <property type="match status" value="1"/>
</dbReference>
<feature type="transmembrane region" description="Helical" evidence="1">
    <location>
        <begin position="20"/>
        <end position="40"/>
    </location>
</feature>
<reference evidence="5 6" key="2">
    <citation type="submission" date="2021-01" db="EMBL/GenBank/DDBJ databases">
        <title>Genomic Encyclopedia of Type Strains, Phase IV (KMG-IV): sequencing the most valuable type-strain genomes for metagenomic binning, comparative biology and taxonomic classification.</title>
        <authorList>
            <person name="Goeker M."/>
        </authorList>
    </citation>
    <scope>NUCLEOTIDE SEQUENCE [LARGE SCALE GENOMIC DNA]</scope>
    <source>
        <strain evidence="5 6">DSM 6130</strain>
    </source>
</reference>
<name>A0A9W6ITM1_9HYPH</name>
<dbReference type="PANTHER" id="PTHR44757:SF10">
    <property type="entry name" value="MEMBRANE PROTEIN"/>
    <property type="match status" value="1"/>
</dbReference>
<dbReference type="Pfam" id="PF05228">
    <property type="entry name" value="CHASE4"/>
    <property type="match status" value="1"/>
</dbReference>
<dbReference type="InterPro" id="IPR000160">
    <property type="entry name" value="GGDEF_dom"/>
</dbReference>
<dbReference type="EMBL" id="BSFF01000003">
    <property type="protein sequence ID" value="GLK56326.1"/>
    <property type="molecule type" value="Genomic_DNA"/>
</dbReference>
<feature type="transmembrane region" description="Helical" evidence="1">
    <location>
        <begin position="258"/>
        <end position="281"/>
    </location>
</feature>
<dbReference type="CDD" id="cd01949">
    <property type="entry name" value="GGDEF"/>
    <property type="match status" value="1"/>
</dbReference>
<dbReference type="EMBL" id="JAFBCY010000003">
    <property type="protein sequence ID" value="MBM7852120.1"/>
    <property type="molecule type" value="Genomic_DNA"/>
</dbReference>
<dbReference type="PANTHER" id="PTHR44757">
    <property type="entry name" value="DIGUANYLATE CYCLASE DGCP"/>
    <property type="match status" value="1"/>
</dbReference>
<dbReference type="Proteomes" id="UP000758856">
    <property type="component" value="Unassembled WGS sequence"/>
</dbReference>
<feature type="domain" description="GGDEF" evidence="3">
    <location>
        <begin position="336"/>
        <end position="467"/>
    </location>
</feature>
<dbReference type="PROSITE" id="PS50883">
    <property type="entry name" value="EAL"/>
    <property type="match status" value="1"/>
</dbReference>
<dbReference type="Gene3D" id="3.20.20.450">
    <property type="entry name" value="EAL domain"/>
    <property type="match status" value="1"/>
</dbReference>
<keyword evidence="1" id="KW-1133">Transmembrane helix</keyword>
<dbReference type="PROSITE" id="PS50887">
    <property type="entry name" value="GGDEF"/>
    <property type="match status" value="1"/>
</dbReference>
<gene>
    <name evidence="4" type="ORF">GCM10008170_23450</name>
    <name evidence="5" type="ORF">JOD31_002362</name>
</gene>
<dbReference type="SUPFAM" id="SSF141868">
    <property type="entry name" value="EAL domain-like"/>
    <property type="match status" value="1"/>
</dbReference>
<sequence length="738" mass="80010">MSHDQDAAAAAALGRRAMTALVGAIVFAFVVAFALLTWIADDQDVTAERRSIALESHAWQGRRDLLATTLEDYAAWGAAYANLHVRVDIDWAYTQANLGDTVFNRLGFTHVFVVGPAGETRYALVDGALSSSTVEDTFGPSVADLIARARQAAGDNATAPTPGLLTVGGHPAIVSAAAISTGADWTVTPVPGPASVMLFAERMTPARLKALGSRYFVDNLRVARDAADAAAAPSVRLALENGSPITLRWDPERPGRRLVDMVLPLVFCAGAAMAFLLALFVHDSRRATGLIRASERRLQAAYRDVERKAMHDATTGLPNRLMLDRHMEERLQDPAARPALLFLDLDRFKPVNDAHGHAAGDEVLQQVAERLRRSLPEGDLVARVGGDEFVVVAAGLDQEGVERLCRRLIATVAAPIRHAFGEVRVGLSIGVAMPEPDCDAGELMRHADLALYRAKEAGRGTYRFFASEMNEKILGRRKLEAELWQGLERREFTLDFQPRYDTRSMRVRRAEALLRWRHPTRGLVSPSEFIPLAEETGLIVPIGEWVMRAACAAAARWPEIGVSVNVSAVQMRDDQLAAVVADALLSSGLEPSRLEIEITESVLIEDADRARAVMLELKALGVRLAMDDFGTGYSSLGYLRSFPFDAIKIDRRFVADLGPRGEARAIVQAILGLGRALGLTVTAEGVETPEQLMLLRVDSCDEVQGFYLARPLSEPDLLGLLTGGQAPELRSASGGARG</sequence>
<keyword evidence="1" id="KW-0812">Transmembrane</keyword>
<comment type="caution">
    <text evidence="4">The sequence shown here is derived from an EMBL/GenBank/DDBJ whole genome shotgun (WGS) entry which is preliminary data.</text>
</comment>
<reference evidence="4" key="3">
    <citation type="submission" date="2023-01" db="EMBL/GenBank/DDBJ databases">
        <authorList>
            <person name="Sun Q."/>
            <person name="Evtushenko L."/>
        </authorList>
    </citation>
    <scope>NUCLEOTIDE SEQUENCE</scope>
    <source>
        <strain evidence="4">VKM B-1606</strain>
    </source>
</reference>
<keyword evidence="6" id="KW-1185">Reference proteome</keyword>